<keyword evidence="3" id="KW-1185">Reference proteome</keyword>
<feature type="non-terminal residue" evidence="2">
    <location>
        <position position="1"/>
    </location>
</feature>
<dbReference type="PANTHER" id="PTHR45786:SF74">
    <property type="entry name" value="ATP-DEPENDENT DNA HELICASE"/>
    <property type="match status" value="1"/>
</dbReference>
<dbReference type="OrthoDB" id="2272314at2759"/>
<sequence length="117" mass="13118">PRFGTCCDRGKVRLPPLADPPKEPRQLYLGQRSQGSEFRNKISQYNAVLAFTPPGVNVDEQINQHTGVPYVFRIHGSLCHRAGTLLLPPGQRPAYAQLYTHDPQAVLDRRMARNGNL</sequence>
<gene>
    <name evidence="2" type="ORF">BOTBODRAFT_87369</name>
</gene>
<dbReference type="PANTHER" id="PTHR45786">
    <property type="entry name" value="DNA BINDING PROTEIN-LIKE"/>
    <property type="match status" value="1"/>
</dbReference>
<protein>
    <recommendedName>
        <fullName evidence="4">Helitron helicase-like domain-containing protein</fullName>
    </recommendedName>
</protein>
<dbReference type="AlphaFoldDB" id="A0A067LTJ4"/>
<feature type="non-terminal residue" evidence="2">
    <location>
        <position position="117"/>
    </location>
</feature>
<dbReference type="InParanoid" id="A0A067LTJ4"/>
<feature type="region of interest" description="Disordered" evidence="1">
    <location>
        <begin position="10"/>
        <end position="34"/>
    </location>
</feature>
<evidence type="ECO:0000313" key="3">
    <source>
        <dbReference type="Proteomes" id="UP000027195"/>
    </source>
</evidence>
<accession>A0A067LTJ4</accession>
<dbReference type="Proteomes" id="UP000027195">
    <property type="component" value="Unassembled WGS sequence"/>
</dbReference>
<reference evidence="3" key="1">
    <citation type="journal article" date="2014" name="Proc. Natl. Acad. Sci. U.S.A.">
        <title>Extensive sampling of basidiomycete genomes demonstrates inadequacy of the white-rot/brown-rot paradigm for wood decay fungi.</title>
        <authorList>
            <person name="Riley R."/>
            <person name="Salamov A.A."/>
            <person name="Brown D.W."/>
            <person name="Nagy L.G."/>
            <person name="Floudas D."/>
            <person name="Held B.W."/>
            <person name="Levasseur A."/>
            <person name="Lombard V."/>
            <person name="Morin E."/>
            <person name="Otillar R."/>
            <person name="Lindquist E.A."/>
            <person name="Sun H."/>
            <person name="LaButti K.M."/>
            <person name="Schmutz J."/>
            <person name="Jabbour D."/>
            <person name="Luo H."/>
            <person name="Baker S.E."/>
            <person name="Pisabarro A.G."/>
            <person name="Walton J.D."/>
            <person name="Blanchette R.A."/>
            <person name="Henrissat B."/>
            <person name="Martin F."/>
            <person name="Cullen D."/>
            <person name="Hibbett D.S."/>
            <person name="Grigoriev I.V."/>
        </authorList>
    </citation>
    <scope>NUCLEOTIDE SEQUENCE [LARGE SCALE GENOMIC DNA]</scope>
    <source>
        <strain evidence="3">FD-172 SS1</strain>
    </source>
</reference>
<proteinExistence type="predicted"/>
<organism evidence="2 3">
    <name type="scientific">Botryobasidium botryosum (strain FD-172 SS1)</name>
    <dbReference type="NCBI Taxonomy" id="930990"/>
    <lineage>
        <taxon>Eukaryota</taxon>
        <taxon>Fungi</taxon>
        <taxon>Dikarya</taxon>
        <taxon>Basidiomycota</taxon>
        <taxon>Agaricomycotina</taxon>
        <taxon>Agaricomycetes</taxon>
        <taxon>Cantharellales</taxon>
        <taxon>Botryobasidiaceae</taxon>
        <taxon>Botryobasidium</taxon>
    </lineage>
</organism>
<evidence type="ECO:0008006" key="4">
    <source>
        <dbReference type="Google" id="ProtNLM"/>
    </source>
</evidence>
<evidence type="ECO:0000313" key="2">
    <source>
        <dbReference type="EMBL" id="KDQ06618.1"/>
    </source>
</evidence>
<name>A0A067LTJ4_BOTB1</name>
<dbReference type="HOGENOM" id="CLU_106454_1_0_1"/>
<dbReference type="STRING" id="930990.A0A067LTJ4"/>
<dbReference type="EMBL" id="KL198129">
    <property type="protein sequence ID" value="KDQ06618.1"/>
    <property type="molecule type" value="Genomic_DNA"/>
</dbReference>
<evidence type="ECO:0000256" key="1">
    <source>
        <dbReference type="SAM" id="MobiDB-lite"/>
    </source>
</evidence>